<keyword evidence="2" id="KW-0812">Transmembrane</keyword>
<reference evidence="3" key="1">
    <citation type="journal article" date="2014" name="Int. J. Syst. Evol. Microbiol.">
        <title>Complete genome sequence of Corynebacterium casei LMG S-19264T (=DSM 44701T), isolated from a smear-ripened cheese.</title>
        <authorList>
            <consortium name="US DOE Joint Genome Institute (JGI-PGF)"/>
            <person name="Walter F."/>
            <person name="Albersmeier A."/>
            <person name="Kalinowski J."/>
            <person name="Ruckert C."/>
        </authorList>
    </citation>
    <scope>NUCLEOTIDE SEQUENCE</scope>
    <source>
        <strain evidence="3">JCM 17820</strain>
    </source>
</reference>
<dbReference type="InterPro" id="IPR013211">
    <property type="entry name" value="LVIVD"/>
</dbReference>
<dbReference type="InterPro" id="IPR015943">
    <property type="entry name" value="WD40/YVTN_repeat-like_dom_sf"/>
</dbReference>
<accession>A0A830GR23</accession>
<proteinExistence type="predicted"/>
<evidence type="ECO:0000256" key="1">
    <source>
        <dbReference type="SAM" id="MobiDB-lite"/>
    </source>
</evidence>
<reference evidence="3" key="2">
    <citation type="submission" date="2020-09" db="EMBL/GenBank/DDBJ databases">
        <authorList>
            <person name="Sun Q."/>
            <person name="Ohkuma M."/>
        </authorList>
    </citation>
    <scope>NUCLEOTIDE SEQUENCE</scope>
    <source>
        <strain evidence="3">JCM 17820</strain>
    </source>
</reference>
<dbReference type="Proteomes" id="UP000605784">
    <property type="component" value="Unassembled WGS sequence"/>
</dbReference>
<keyword evidence="2" id="KW-0472">Membrane</keyword>
<evidence type="ECO:0000256" key="2">
    <source>
        <dbReference type="SAM" id="Phobius"/>
    </source>
</evidence>
<feature type="region of interest" description="Disordered" evidence="1">
    <location>
        <begin position="22"/>
        <end position="46"/>
    </location>
</feature>
<comment type="caution">
    <text evidence="3">The sequence shown here is derived from an EMBL/GenBank/DDBJ whole genome shotgun (WGS) entry which is preliminary data.</text>
</comment>
<evidence type="ECO:0000313" key="4">
    <source>
        <dbReference type="Proteomes" id="UP000605784"/>
    </source>
</evidence>
<name>A0A830GR23_9EURY</name>
<keyword evidence="4" id="KW-1185">Reference proteome</keyword>
<dbReference type="EMBL" id="BMOU01000006">
    <property type="protein sequence ID" value="GGO00415.1"/>
    <property type="molecule type" value="Genomic_DNA"/>
</dbReference>
<protein>
    <recommendedName>
        <fullName evidence="5">LVIVD repeat-containing protein</fullName>
    </recommendedName>
</protein>
<evidence type="ECO:0008006" key="5">
    <source>
        <dbReference type="Google" id="ProtNLM"/>
    </source>
</evidence>
<keyword evidence="2" id="KW-1133">Transmembrane helix</keyword>
<dbReference type="Gene3D" id="2.130.10.10">
    <property type="entry name" value="YVTN repeat-like/Quinoprotein amine dehydrogenase"/>
    <property type="match status" value="1"/>
</dbReference>
<sequence length="461" mass="48186">MYRRTFLRRVGAASVGAAAVTGAASGHPTPTADGTARTPAGTPTGRDTLGTLDLPGAHELVTSPDGHTAYVATGTGVAVVDVTTPTNPRRITHRTDLLADSAEGPMEEVQDLALRGDRLLVAGPAHPAEGAHGLVVFDVTDRQSLDRVVGYEVDTVVHNCDFDGRYAYLTANSRAGNPLLVVDTETEREAGTWSLFDADEAWRDVPGSLRPLHDVWVHGDRAYLAYWDAGTWILDVSDPTAPALVSRVRGRDPAALADVESPSVERSEPPGNDHFVTVNEDATLLGVGSESWDLDDDGSGGPSGIELFDVTDETAPESVATIGPPPTSDPTPGGVLTTAHNFELTDGRCYAAWYNGGVTVHDVRDPASPREVFAWRDSETTSFWTAQRGAGCFLAANTNANAGSAVTPSVYAFPDPRLGAPTDETDSATGGGVPIVGAAGDGFGVAAALAAVGLAAWRLRR</sequence>
<feature type="transmembrane region" description="Helical" evidence="2">
    <location>
        <begin position="435"/>
        <end position="457"/>
    </location>
</feature>
<evidence type="ECO:0000313" key="3">
    <source>
        <dbReference type="EMBL" id="GGO00415.1"/>
    </source>
</evidence>
<dbReference type="RefSeq" id="WP_189000654.1">
    <property type="nucleotide sequence ID" value="NZ_BMOU01000006.1"/>
</dbReference>
<dbReference type="Pfam" id="PF08309">
    <property type="entry name" value="LVIVD"/>
    <property type="match status" value="2"/>
</dbReference>
<dbReference type="AlphaFoldDB" id="A0A830GR23"/>
<dbReference type="SUPFAM" id="SSF75011">
    <property type="entry name" value="3-carboxy-cis,cis-mucoante lactonizing enzyme"/>
    <property type="match status" value="1"/>
</dbReference>
<organism evidence="3 4">
    <name type="scientific">Haloarcula pellucida</name>
    <dbReference type="NCBI Taxonomy" id="1427151"/>
    <lineage>
        <taxon>Archaea</taxon>
        <taxon>Methanobacteriati</taxon>
        <taxon>Methanobacteriota</taxon>
        <taxon>Stenosarchaea group</taxon>
        <taxon>Halobacteria</taxon>
        <taxon>Halobacteriales</taxon>
        <taxon>Haloarculaceae</taxon>
        <taxon>Haloarcula</taxon>
    </lineage>
</organism>
<gene>
    <name evidence="3" type="ORF">GCM10009030_33000</name>
</gene>